<keyword evidence="4" id="KW-0489">Methyltransferase</keyword>
<dbReference type="Proteomes" id="UP001500363">
    <property type="component" value="Unassembled WGS sequence"/>
</dbReference>
<dbReference type="InterPro" id="IPR029063">
    <property type="entry name" value="SAM-dependent_MTases_sf"/>
</dbReference>
<dbReference type="SUPFAM" id="SSF53335">
    <property type="entry name" value="S-adenosyl-L-methionine-dependent methyltransferases"/>
    <property type="match status" value="1"/>
</dbReference>
<accession>A0ABP4LIL4</accession>
<gene>
    <name evidence="4" type="ORF">GCM10009741_25890</name>
</gene>
<protein>
    <submittedName>
        <fullName evidence="4">Class I SAM-dependent methyltransferase</fullName>
    </submittedName>
</protein>
<sequence>MLAGMDIRGSSGQGGSGPGAITPDGSPVELYVDAGAHGDDEVIAAAIPTYAEILELGCGTGRITRPLTARGHQVVAVDESPDMLAHVTTAGTVCSSIEDLRLDRRFDVVLMMSFLINAPDDAVRRRLLATCTHDVRADGVVVLQRHDRASFAEPRVLEREDHRLEIADVEHLPGDVDAATMTHTVAGRTWSQRVVVQNFTDEQLEALLAEAGLGKVDYLTPDHTWLTAQLL</sequence>
<keyword evidence="1" id="KW-0808">Transferase</keyword>
<evidence type="ECO:0000259" key="3">
    <source>
        <dbReference type="Pfam" id="PF13649"/>
    </source>
</evidence>
<name>A0ABP4LIL4_9ACTN</name>
<organism evidence="4 5">
    <name type="scientific">Kribbella lupini</name>
    <dbReference type="NCBI Taxonomy" id="291602"/>
    <lineage>
        <taxon>Bacteria</taxon>
        <taxon>Bacillati</taxon>
        <taxon>Actinomycetota</taxon>
        <taxon>Actinomycetes</taxon>
        <taxon>Propionibacteriales</taxon>
        <taxon>Kribbellaceae</taxon>
        <taxon>Kribbella</taxon>
    </lineage>
</organism>
<feature type="domain" description="Methyltransferase" evidence="3">
    <location>
        <begin position="53"/>
        <end position="138"/>
    </location>
</feature>
<proteinExistence type="predicted"/>
<comment type="caution">
    <text evidence="4">The sequence shown here is derived from an EMBL/GenBank/DDBJ whole genome shotgun (WGS) entry which is preliminary data.</text>
</comment>
<dbReference type="CDD" id="cd02440">
    <property type="entry name" value="AdoMet_MTases"/>
    <property type="match status" value="1"/>
</dbReference>
<evidence type="ECO:0000313" key="5">
    <source>
        <dbReference type="Proteomes" id="UP001500363"/>
    </source>
</evidence>
<evidence type="ECO:0000256" key="2">
    <source>
        <dbReference type="SAM" id="MobiDB-lite"/>
    </source>
</evidence>
<evidence type="ECO:0000256" key="1">
    <source>
        <dbReference type="ARBA" id="ARBA00022679"/>
    </source>
</evidence>
<dbReference type="EMBL" id="BAAANC010000001">
    <property type="protein sequence ID" value="GAA1523056.1"/>
    <property type="molecule type" value="Genomic_DNA"/>
</dbReference>
<dbReference type="GO" id="GO:0032259">
    <property type="term" value="P:methylation"/>
    <property type="evidence" value="ECO:0007669"/>
    <property type="project" value="UniProtKB-KW"/>
</dbReference>
<reference evidence="5" key="1">
    <citation type="journal article" date="2019" name="Int. J. Syst. Evol. Microbiol.">
        <title>The Global Catalogue of Microorganisms (GCM) 10K type strain sequencing project: providing services to taxonomists for standard genome sequencing and annotation.</title>
        <authorList>
            <consortium name="The Broad Institute Genomics Platform"/>
            <consortium name="The Broad Institute Genome Sequencing Center for Infectious Disease"/>
            <person name="Wu L."/>
            <person name="Ma J."/>
        </authorList>
    </citation>
    <scope>NUCLEOTIDE SEQUENCE [LARGE SCALE GENOMIC DNA]</scope>
    <source>
        <strain evidence="5">JCM 14303</strain>
    </source>
</reference>
<dbReference type="GO" id="GO:0008168">
    <property type="term" value="F:methyltransferase activity"/>
    <property type="evidence" value="ECO:0007669"/>
    <property type="project" value="UniProtKB-KW"/>
</dbReference>
<evidence type="ECO:0000313" key="4">
    <source>
        <dbReference type="EMBL" id="GAA1523056.1"/>
    </source>
</evidence>
<dbReference type="Pfam" id="PF13649">
    <property type="entry name" value="Methyltransf_25"/>
    <property type="match status" value="1"/>
</dbReference>
<dbReference type="Gene3D" id="3.40.50.150">
    <property type="entry name" value="Vaccinia Virus protein VP39"/>
    <property type="match status" value="1"/>
</dbReference>
<keyword evidence="5" id="KW-1185">Reference proteome</keyword>
<dbReference type="Gene3D" id="2.20.130.10">
    <property type="entry name" value="CAC2371-like domains"/>
    <property type="match status" value="1"/>
</dbReference>
<dbReference type="PANTHER" id="PTHR43861">
    <property type="entry name" value="TRANS-ACONITATE 2-METHYLTRANSFERASE-RELATED"/>
    <property type="match status" value="1"/>
</dbReference>
<feature type="region of interest" description="Disordered" evidence="2">
    <location>
        <begin position="1"/>
        <end position="24"/>
    </location>
</feature>
<dbReference type="InterPro" id="IPR041698">
    <property type="entry name" value="Methyltransf_25"/>
</dbReference>